<feature type="short sequence motif" description="Histidine triad motif" evidence="1">
    <location>
        <begin position="88"/>
        <end position="92"/>
    </location>
</feature>
<dbReference type="InterPro" id="IPR036265">
    <property type="entry name" value="HIT-like_sf"/>
</dbReference>
<dbReference type="SUPFAM" id="SSF54197">
    <property type="entry name" value="HIT-like"/>
    <property type="match status" value="1"/>
</dbReference>
<dbReference type="RefSeq" id="WP_123236778.1">
    <property type="nucleotide sequence ID" value="NZ_RJVP01000002.1"/>
</dbReference>
<dbReference type="GO" id="GO:0003824">
    <property type="term" value="F:catalytic activity"/>
    <property type="evidence" value="ECO:0007669"/>
    <property type="project" value="InterPro"/>
</dbReference>
<dbReference type="Pfam" id="PF01230">
    <property type="entry name" value="HIT"/>
    <property type="match status" value="1"/>
</dbReference>
<dbReference type="Gene3D" id="3.30.428.10">
    <property type="entry name" value="HIT-like"/>
    <property type="match status" value="1"/>
</dbReference>
<evidence type="ECO:0000256" key="1">
    <source>
        <dbReference type="PROSITE-ProRule" id="PRU00464"/>
    </source>
</evidence>
<name>A0A3N0V2G3_9PROT</name>
<sequence length="137" mass="15871">MAACDLCDNPGGELLWQDALCRVVRIDEPDYPGFCRVILNRHIKEMTDLNVEDRMRLMDIVFRVEQAVRDVMNPDKINLASFGNVIPHLHWHVIPRFTLDRHFPNAIWGPARRETPAHAIDVHTASKLKNRIQQLLT</sequence>
<keyword evidence="4" id="KW-1185">Reference proteome</keyword>
<reference evidence="3 4" key="1">
    <citation type="submission" date="2018-10" db="EMBL/GenBank/DDBJ databases">
        <authorList>
            <person name="Chen W.-M."/>
        </authorList>
    </citation>
    <scope>NUCLEOTIDE SEQUENCE [LARGE SCALE GENOMIC DNA]</scope>
    <source>
        <strain evidence="3 4">H-5</strain>
    </source>
</reference>
<dbReference type="AlphaFoldDB" id="A0A3N0V2G3"/>
<dbReference type="InterPro" id="IPR011146">
    <property type="entry name" value="HIT-like"/>
</dbReference>
<comment type="caution">
    <text evidence="3">The sequence shown here is derived from an EMBL/GenBank/DDBJ whole genome shotgun (WGS) entry which is preliminary data.</text>
</comment>
<evidence type="ECO:0000313" key="3">
    <source>
        <dbReference type="EMBL" id="ROH86970.1"/>
    </source>
</evidence>
<evidence type="ECO:0000313" key="4">
    <source>
        <dbReference type="Proteomes" id="UP000275137"/>
    </source>
</evidence>
<dbReference type="PROSITE" id="PS51084">
    <property type="entry name" value="HIT_2"/>
    <property type="match status" value="1"/>
</dbReference>
<protein>
    <submittedName>
        <fullName evidence="3">HIT family protein</fullName>
    </submittedName>
</protein>
<proteinExistence type="predicted"/>
<dbReference type="EMBL" id="RJVP01000002">
    <property type="protein sequence ID" value="ROH86970.1"/>
    <property type="molecule type" value="Genomic_DNA"/>
</dbReference>
<feature type="domain" description="HIT" evidence="2">
    <location>
        <begin position="2"/>
        <end position="103"/>
    </location>
</feature>
<evidence type="ECO:0000259" key="2">
    <source>
        <dbReference type="PROSITE" id="PS51084"/>
    </source>
</evidence>
<dbReference type="PIRSF" id="PIRSF000714">
    <property type="entry name" value="HIT"/>
    <property type="match status" value="1"/>
</dbReference>
<accession>A0A3N0V2G3</accession>
<gene>
    <name evidence="3" type="ORF">ED236_04520</name>
</gene>
<dbReference type="Proteomes" id="UP000275137">
    <property type="component" value="Unassembled WGS sequence"/>
</dbReference>
<dbReference type="InterPro" id="IPR026026">
    <property type="entry name" value="HIT_Hint"/>
</dbReference>
<organism evidence="3 4">
    <name type="scientific">Pseudomethylobacillus aquaticus</name>
    <dbReference type="NCBI Taxonomy" id="2676064"/>
    <lineage>
        <taxon>Bacteria</taxon>
        <taxon>Pseudomonadati</taxon>
        <taxon>Pseudomonadota</taxon>
        <taxon>Betaproteobacteria</taxon>
        <taxon>Nitrosomonadales</taxon>
        <taxon>Methylophilaceae</taxon>
        <taxon>Pseudomethylobacillus</taxon>
    </lineage>
</organism>